<dbReference type="AlphaFoldDB" id="A0A6I4ITM5"/>
<keyword evidence="1" id="KW-0732">Signal</keyword>
<reference evidence="3" key="1">
    <citation type="submission" date="2019-05" db="EMBL/GenBank/DDBJ databases">
        <title>Flavobacterium profundi sp. nov., isolated from a deep-sea seamount.</title>
        <authorList>
            <person name="Zhang D.-C."/>
        </authorList>
    </citation>
    <scope>NUCLEOTIDE SEQUENCE [LARGE SCALE GENOMIC DNA]</scope>
    <source>
        <strain evidence="3">TP390</strain>
    </source>
</reference>
<keyword evidence="3" id="KW-1185">Reference proteome</keyword>
<name>A0A6I4ITM5_9FLAO</name>
<dbReference type="EMBL" id="WQLW01000011">
    <property type="protein sequence ID" value="MVO10224.1"/>
    <property type="molecule type" value="Genomic_DNA"/>
</dbReference>
<accession>A0A6I4ITM5</accession>
<protein>
    <submittedName>
        <fullName evidence="2">Uncharacterized protein</fullName>
    </submittedName>
</protein>
<dbReference type="Proteomes" id="UP000431264">
    <property type="component" value="Unassembled WGS sequence"/>
</dbReference>
<organism evidence="2 3">
    <name type="scientific">Flavobacterium profundi</name>
    <dbReference type="NCBI Taxonomy" id="1774945"/>
    <lineage>
        <taxon>Bacteria</taxon>
        <taxon>Pseudomonadati</taxon>
        <taxon>Bacteroidota</taxon>
        <taxon>Flavobacteriia</taxon>
        <taxon>Flavobacteriales</taxon>
        <taxon>Flavobacteriaceae</taxon>
        <taxon>Flavobacterium</taxon>
    </lineage>
</organism>
<evidence type="ECO:0000313" key="3">
    <source>
        <dbReference type="Proteomes" id="UP000431264"/>
    </source>
</evidence>
<proteinExistence type="predicted"/>
<dbReference type="RefSeq" id="WP_140998653.1">
    <property type="nucleotide sequence ID" value="NZ_VDCZ01000011.1"/>
</dbReference>
<evidence type="ECO:0000313" key="2">
    <source>
        <dbReference type="EMBL" id="MVO10224.1"/>
    </source>
</evidence>
<comment type="caution">
    <text evidence="2">The sequence shown here is derived from an EMBL/GenBank/DDBJ whole genome shotgun (WGS) entry which is preliminary data.</text>
</comment>
<dbReference type="OrthoDB" id="1365383at2"/>
<evidence type="ECO:0000256" key="1">
    <source>
        <dbReference type="SAM" id="SignalP"/>
    </source>
</evidence>
<dbReference type="PROSITE" id="PS51257">
    <property type="entry name" value="PROKAR_LIPOPROTEIN"/>
    <property type="match status" value="1"/>
</dbReference>
<gene>
    <name evidence="2" type="ORF">GOQ30_13710</name>
</gene>
<sequence length="162" mass="18028">MKKMKTILLIMCYLAISCNSDDDTTTTSIVDLKADEITYEMVSQTSATTGEVRIRGHIKNVGNANFNSSLGQQVAYLIERPLGTTTETVMATANLPAVINVDQEITFSYTRNWDTTIEFQNDIILRISYDPDIFIDGNLTNDDANMNNNTLVLQGNTINSLF</sequence>
<feature type="chain" id="PRO_5026065400" evidence="1">
    <location>
        <begin position="21"/>
        <end position="162"/>
    </location>
</feature>
<feature type="signal peptide" evidence="1">
    <location>
        <begin position="1"/>
        <end position="20"/>
    </location>
</feature>